<feature type="domain" description="N-acetyltransferase" evidence="1">
    <location>
        <begin position="1"/>
        <end position="152"/>
    </location>
</feature>
<reference evidence="2 3" key="1">
    <citation type="submission" date="2015-04" db="EMBL/GenBank/DDBJ databases">
        <title>Microcin producing Clostridium sp. JC272T.</title>
        <authorList>
            <person name="Jyothsna T."/>
            <person name="Sasikala C."/>
            <person name="Ramana C."/>
        </authorList>
    </citation>
    <scope>NUCLEOTIDE SEQUENCE [LARGE SCALE GENOMIC DNA]</scope>
    <source>
        <strain evidence="2 3">JC272</strain>
    </source>
</reference>
<dbReference type="CDD" id="cd04301">
    <property type="entry name" value="NAT_SF"/>
    <property type="match status" value="1"/>
</dbReference>
<proteinExistence type="predicted"/>
<dbReference type="SUPFAM" id="SSF55729">
    <property type="entry name" value="Acyl-CoA N-acyltransferases (Nat)"/>
    <property type="match status" value="1"/>
</dbReference>
<dbReference type="Pfam" id="PF00583">
    <property type="entry name" value="Acetyltransf_1"/>
    <property type="match status" value="1"/>
</dbReference>
<sequence>MNIISVKKQPEYASAAIKYFQEKWASEDSLKVYEDCINNCITAKGALPQWYLLYNDNEIVGCAGLITNDFISRMDLYPWICALYIEEKYRGNSYGKLLLEEAKKDSKEGGFDKLYLCTDHIGYYERYDFNYIGTGYHPWGEESRIYEATLNK</sequence>
<comment type="caution">
    <text evidence="2">The sequence shown here is derived from an EMBL/GenBank/DDBJ whole genome shotgun (WGS) entry which is preliminary data.</text>
</comment>
<name>A0A0M3DGL0_9FIRM</name>
<dbReference type="AlphaFoldDB" id="A0A0M3DGL0"/>
<dbReference type="InterPro" id="IPR000182">
    <property type="entry name" value="GNAT_dom"/>
</dbReference>
<dbReference type="OrthoDB" id="9789053at2"/>
<protein>
    <submittedName>
        <fullName evidence="2">GNAT family acetyltransferase</fullName>
    </submittedName>
</protein>
<gene>
    <name evidence="2" type="ORF">VN21_13210</name>
</gene>
<dbReference type="PATRIC" id="fig|1629550.3.peg.2092"/>
<organism evidence="2 3">
    <name type="scientific">Paraclostridium benzoelyticum</name>
    <dbReference type="NCBI Taxonomy" id="1629550"/>
    <lineage>
        <taxon>Bacteria</taxon>
        <taxon>Bacillati</taxon>
        <taxon>Bacillota</taxon>
        <taxon>Clostridia</taxon>
        <taxon>Peptostreptococcales</taxon>
        <taxon>Peptostreptococcaceae</taxon>
        <taxon>Paraclostridium</taxon>
    </lineage>
</organism>
<accession>A0A0M3DGL0</accession>
<dbReference type="RefSeq" id="WP_046823665.1">
    <property type="nucleotide sequence ID" value="NZ_LBBT01000256.1"/>
</dbReference>
<keyword evidence="3" id="KW-1185">Reference proteome</keyword>
<dbReference type="GO" id="GO:0016747">
    <property type="term" value="F:acyltransferase activity, transferring groups other than amino-acyl groups"/>
    <property type="evidence" value="ECO:0007669"/>
    <property type="project" value="InterPro"/>
</dbReference>
<dbReference type="PROSITE" id="PS51186">
    <property type="entry name" value="GNAT"/>
    <property type="match status" value="1"/>
</dbReference>
<dbReference type="InterPro" id="IPR016181">
    <property type="entry name" value="Acyl_CoA_acyltransferase"/>
</dbReference>
<dbReference type="Gene3D" id="3.40.630.30">
    <property type="match status" value="1"/>
</dbReference>
<keyword evidence="2" id="KW-0808">Transferase</keyword>
<evidence type="ECO:0000313" key="3">
    <source>
        <dbReference type="Proteomes" id="UP000034407"/>
    </source>
</evidence>
<dbReference type="EMBL" id="LBBT01000256">
    <property type="protein sequence ID" value="KKY00599.1"/>
    <property type="molecule type" value="Genomic_DNA"/>
</dbReference>
<dbReference type="Proteomes" id="UP000034407">
    <property type="component" value="Unassembled WGS sequence"/>
</dbReference>
<evidence type="ECO:0000313" key="2">
    <source>
        <dbReference type="EMBL" id="KKY00599.1"/>
    </source>
</evidence>
<evidence type="ECO:0000259" key="1">
    <source>
        <dbReference type="PROSITE" id="PS51186"/>
    </source>
</evidence>